<protein>
    <recommendedName>
        <fullName evidence="2">Fe2OG dioxygenase domain-containing protein</fullName>
    </recommendedName>
</protein>
<evidence type="ECO:0000256" key="1">
    <source>
        <dbReference type="RuleBase" id="RU003682"/>
    </source>
</evidence>
<dbReference type="KEGG" id="cmt:CCM_01799"/>
<dbReference type="InParanoid" id="G3J7H4"/>
<proteinExistence type="inferred from homology"/>
<dbReference type="AlphaFoldDB" id="G3J7H4"/>
<dbReference type="Proteomes" id="UP000001610">
    <property type="component" value="Unassembled WGS sequence"/>
</dbReference>
<evidence type="ECO:0000313" key="4">
    <source>
        <dbReference type="Proteomes" id="UP000001610"/>
    </source>
</evidence>
<dbReference type="InterPro" id="IPR005123">
    <property type="entry name" value="Oxoglu/Fe-dep_dioxygenase_dom"/>
</dbReference>
<dbReference type="PANTHER" id="PTHR41677">
    <property type="entry name" value="YALI0B19030P"/>
    <property type="match status" value="1"/>
</dbReference>
<reference evidence="3 4" key="1">
    <citation type="journal article" date="2011" name="Genome Biol.">
        <title>Genome sequence of the insect pathogenic fungus Cordyceps militaris, a valued traditional Chinese medicine.</title>
        <authorList>
            <person name="Zheng P."/>
            <person name="Xia Y."/>
            <person name="Xiao G."/>
            <person name="Xiong C."/>
            <person name="Hu X."/>
            <person name="Zhang S."/>
            <person name="Zheng H."/>
            <person name="Huang Y."/>
            <person name="Zhou Y."/>
            <person name="Wang S."/>
            <person name="Zhao G.P."/>
            <person name="Liu X."/>
            <person name="St Leger R.J."/>
            <person name="Wang C."/>
        </authorList>
    </citation>
    <scope>NUCLEOTIDE SEQUENCE [LARGE SCALE GENOMIC DNA]</scope>
    <source>
        <strain evidence="3 4">CM01</strain>
    </source>
</reference>
<keyword evidence="1" id="KW-0479">Metal-binding</keyword>
<accession>G3J7H4</accession>
<keyword evidence="4" id="KW-1185">Reference proteome</keyword>
<dbReference type="GO" id="GO:0016491">
    <property type="term" value="F:oxidoreductase activity"/>
    <property type="evidence" value="ECO:0007669"/>
    <property type="project" value="UniProtKB-KW"/>
</dbReference>
<organism evidence="3 4">
    <name type="scientific">Cordyceps militaris (strain CM01)</name>
    <name type="common">Caterpillar fungus</name>
    <dbReference type="NCBI Taxonomy" id="983644"/>
    <lineage>
        <taxon>Eukaryota</taxon>
        <taxon>Fungi</taxon>
        <taxon>Dikarya</taxon>
        <taxon>Ascomycota</taxon>
        <taxon>Pezizomycotina</taxon>
        <taxon>Sordariomycetes</taxon>
        <taxon>Hypocreomycetidae</taxon>
        <taxon>Hypocreales</taxon>
        <taxon>Cordycipitaceae</taxon>
        <taxon>Cordyceps</taxon>
    </lineage>
</organism>
<keyword evidence="1" id="KW-0560">Oxidoreductase</keyword>
<dbReference type="PANTHER" id="PTHR41677:SF1">
    <property type="entry name" value="FE2OG DIOXYGENASE DOMAIN-CONTAINING PROTEIN"/>
    <property type="match status" value="1"/>
</dbReference>
<evidence type="ECO:0000259" key="2">
    <source>
        <dbReference type="PROSITE" id="PS51471"/>
    </source>
</evidence>
<feature type="domain" description="Fe2OG dioxygenase" evidence="2">
    <location>
        <begin position="240"/>
        <end position="334"/>
    </location>
</feature>
<dbReference type="OMA" id="EWSLENC"/>
<keyword evidence="1" id="KW-0408">Iron</keyword>
<dbReference type="VEuPathDB" id="FungiDB:CCM_01799"/>
<dbReference type="PROSITE" id="PS51471">
    <property type="entry name" value="FE2OG_OXY"/>
    <property type="match status" value="1"/>
</dbReference>
<dbReference type="STRING" id="983644.G3J7H4"/>
<gene>
    <name evidence="3" type="ORF">CCM_01799</name>
</gene>
<dbReference type="HOGENOM" id="CLU_045155_0_0_1"/>
<dbReference type="GeneID" id="18163829"/>
<dbReference type="EMBL" id="JH126399">
    <property type="protein sequence ID" value="EGX97140.1"/>
    <property type="molecule type" value="Genomic_DNA"/>
</dbReference>
<dbReference type="RefSeq" id="XP_006667017.1">
    <property type="nucleotide sequence ID" value="XM_006666954.1"/>
</dbReference>
<name>G3J7H4_CORMM</name>
<dbReference type="OrthoDB" id="10256055at2759"/>
<dbReference type="GO" id="GO:0046872">
    <property type="term" value="F:metal ion binding"/>
    <property type="evidence" value="ECO:0007669"/>
    <property type="project" value="UniProtKB-KW"/>
</dbReference>
<comment type="similarity">
    <text evidence="1">Belongs to the iron/ascorbate-dependent oxidoreductase family.</text>
</comment>
<dbReference type="eggNOG" id="ENOG502SHYG">
    <property type="taxonomic scope" value="Eukaryota"/>
</dbReference>
<evidence type="ECO:0000313" key="3">
    <source>
        <dbReference type="EMBL" id="EGX97140.1"/>
    </source>
</evidence>
<sequence>MMKECPSEGVCMPTGQTGLVWPSLEGRDVARPSRLRGRVISKRLQRCQGPEILYLHCITFTSPISIHLAITMPGLFSIPASLPPKAPKVVGPKQASPMRPTATIPQEIIEEARAVPAEGWNPERHVAPKTQIVQHLMKDIGLEGQGVSPIAVTDPFPLFTKEAILQIHREIFSEQVLRDCRFKSDFNANLIRGMGHERAPFTYGAWWSPEILARVSEAAGIELVPAFDYEVANVNISINDQNAVEVVTYGDMSSAVAWHYDSFPFVCVTMAADCTGMVGGETAIMLPNGEERRVRGPAMGTCVVMQGRYIQHQALKASGGRERISIVTAFRPKSPFVRDETILTGSRVISNIGELYPQYMEYRLANLEERFRRALQQEKRRQVERKAFDIAAMRAFLTEQLEYIETSLNEVYVPYAGYKDLNQ</sequence>